<dbReference type="PROSITE" id="PS51192">
    <property type="entry name" value="HELICASE_ATP_BIND_1"/>
    <property type="match status" value="1"/>
</dbReference>
<dbReference type="GO" id="GO:0016887">
    <property type="term" value="F:ATP hydrolysis activity"/>
    <property type="evidence" value="ECO:0007669"/>
    <property type="project" value="TreeGrafter"/>
</dbReference>
<keyword evidence="3" id="KW-0378">Hydrolase</keyword>
<keyword evidence="3" id="KW-0547">Nucleotide-binding</keyword>
<dbReference type="InterPro" id="IPR052511">
    <property type="entry name" value="ATP-dep_Helicase"/>
</dbReference>
<dbReference type="Proteomes" id="UP000295281">
    <property type="component" value="Unassembled WGS sequence"/>
</dbReference>
<evidence type="ECO:0000313" key="3">
    <source>
        <dbReference type="EMBL" id="TDQ54772.1"/>
    </source>
</evidence>
<dbReference type="InterPro" id="IPR014001">
    <property type="entry name" value="Helicase_ATP-bd"/>
</dbReference>
<dbReference type="Pfam" id="PF11907">
    <property type="entry name" value="DUF3427"/>
    <property type="match status" value="1"/>
</dbReference>
<dbReference type="OrthoDB" id="9776021at2"/>
<comment type="caution">
    <text evidence="3">The sequence shown here is derived from an EMBL/GenBank/DDBJ whole genome shotgun (WGS) entry which is preliminary data.</text>
</comment>
<evidence type="ECO:0000259" key="1">
    <source>
        <dbReference type="PROSITE" id="PS51192"/>
    </source>
</evidence>
<dbReference type="InterPro" id="IPR021835">
    <property type="entry name" value="DUF3427"/>
</dbReference>
<dbReference type="Gene3D" id="3.30.870.10">
    <property type="entry name" value="Endonuclease Chain A"/>
    <property type="match status" value="1"/>
</dbReference>
<gene>
    <name evidence="3" type="ORF">EV190_10188</name>
</gene>
<dbReference type="InterPro" id="IPR025202">
    <property type="entry name" value="PLD-like_dom"/>
</dbReference>
<dbReference type="SMART" id="SM00490">
    <property type="entry name" value="HELICc"/>
    <property type="match status" value="1"/>
</dbReference>
<dbReference type="GO" id="GO:0003677">
    <property type="term" value="F:DNA binding"/>
    <property type="evidence" value="ECO:0007669"/>
    <property type="project" value="InterPro"/>
</dbReference>
<dbReference type="Pfam" id="PF00271">
    <property type="entry name" value="Helicase_C"/>
    <property type="match status" value="1"/>
</dbReference>
<feature type="domain" description="Helicase ATP-binding" evidence="1">
    <location>
        <begin position="327"/>
        <end position="482"/>
    </location>
</feature>
<keyword evidence="4" id="KW-1185">Reference proteome</keyword>
<dbReference type="GO" id="GO:0005524">
    <property type="term" value="F:ATP binding"/>
    <property type="evidence" value="ECO:0007669"/>
    <property type="project" value="InterPro"/>
</dbReference>
<proteinExistence type="predicted"/>
<dbReference type="SMART" id="SM00487">
    <property type="entry name" value="DEXDc"/>
    <property type="match status" value="1"/>
</dbReference>
<organism evidence="3 4">
    <name type="scientific">Actinorugispora endophytica</name>
    <dbReference type="NCBI Taxonomy" id="1605990"/>
    <lineage>
        <taxon>Bacteria</taxon>
        <taxon>Bacillati</taxon>
        <taxon>Actinomycetota</taxon>
        <taxon>Actinomycetes</taxon>
        <taxon>Streptosporangiales</taxon>
        <taxon>Nocardiopsidaceae</taxon>
        <taxon>Actinorugispora</taxon>
    </lineage>
</organism>
<dbReference type="PANTHER" id="PTHR47962:SF7">
    <property type="entry name" value="MITOCHONDRIAL ATP-DEPENDENT HELICASE IRC3-RELATED"/>
    <property type="match status" value="1"/>
</dbReference>
<dbReference type="Pfam" id="PF04851">
    <property type="entry name" value="ResIII"/>
    <property type="match status" value="1"/>
</dbReference>
<sequence length="1038" mass="115699">MPHPPTGLYEKLLTNRLEQRVEELEAEGWRVVRKQVGEHSSPRVLARHIADRVERALDGLPLDDQVAVANQILGALSTLDGTKDLLERVADGPRELLALASADDSTDYTRRPATPLSEAALITNSPEDPSLGSELRHELATADRIDLLCAFVKWHGLRWLERPLKAARERGAPIRVITTTYMGATERRALDRLVSEFEAEVKVNYETRSTRLHAKAWLFRRGTGYHTAYVGSSNLSRAALLDGLEWNVRLSSVATPAVLRKFQATFDSYWSEPAFEDYDPAADAQRLDEALIAAGGGPGTGRVVTLSGLEVRPFPHQRDMLERLEVERRVHGRHRNLLVAATGTGKTVMAALDYKRLRPRHGSDHTLLFVAHRKEILEQARRTYQEVLDDAGFGELFVGGAKPRAWKHVFASVQALSTSSFPPFAPDHFDVVVIDEFHHASADSYRALIDRVRPKELLGLTATPERMDGTDVQDEFFDGRIAAEMRLWEALDNDLLSPFHYFGIADGTDMSAVAWKRGGYDRDELSNLLTGDDARARLVVKAVRDKIADPGAMRALGFCVSVEHAEFMAGFFEEAGITARALCGRSTPGERETVLAGLRAGTVQVVFSVDLFNEGLDIPDVDTLLLLRPTSSATVFLQQLGRGLRRTEGKAVLTVLDFIGRHHKKFRFENQFRALTDLNRKRLLDGIEQDFPRLPSGCQIVLEPKAKETVLAGIKSQLNVTVTRLAKEVDSHKEPRLSGYLAASGRDITDVYRAKRSWTDLLRRAGLLSGPVPEGEAGLLRRMPAFLHADDPERINVYTRILADDAPAYEALDERGRAFVRMLFFSLWPTGNGFPTYQQGLDLLGAHSAVRDEMRQILAYGLARTERVPVPLSGTSPAIPLSVHASYSREEILPALGQSGLGGNALPGTFREGVKWCADIATDALFVTLDKDEKDFSPQTRYRDYALNERLFHWESQNQTSESSPTGMRYQHHRERGSSVLLFVRRYKTTDIGTAQPWMLLGPADYVSHEGSRPMGVVWRLRHAMPADMWTYSAIATG</sequence>
<dbReference type="SUPFAM" id="SSF52540">
    <property type="entry name" value="P-loop containing nucleoside triphosphate hydrolases"/>
    <property type="match status" value="1"/>
</dbReference>
<dbReference type="EMBL" id="SNYN01000001">
    <property type="protein sequence ID" value="TDQ54772.1"/>
    <property type="molecule type" value="Genomic_DNA"/>
</dbReference>
<dbReference type="InterPro" id="IPR001650">
    <property type="entry name" value="Helicase_C-like"/>
</dbReference>
<name>A0A4R6V6G1_9ACTN</name>
<evidence type="ECO:0000259" key="2">
    <source>
        <dbReference type="PROSITE" id="PS51194"/>
    </source>
</evidence>
<dbReference type="PANTHER" id="PTHR47962">
    <property type="entry name" value="ATP-DEPENDENT HELICASE LHR-RELATED-RELATED"/>
    <property type="match status" value="1"/>
</dbReference>
<evidence type="ECO:0000313" key="4">
    <source>
        <dbReference type="Proteomes" id="UP000295281"/>
    </source>
</evidence>
<keyword evidence="3" id="KW-0067">ATP-binding</keyword>
<dbReference type="CDD" id="cd09203">
    <property type="entry name" value="PLDc_N_DEXD_b1"/>
    <property type="match status" value="1"/>
</dbReference>
<dbReference type="SUPFAM" id="SSF56024">
    <property type="entry name" value="Phospholipase D/nuclease"/>
    <property type="match status" value="1"/>
</dbReference>
<dbReference type="CDD" id="cd18032">
    <property type="entry name" value="DEXHc_RE_I_III_res"/>
    <property type="match status" value="1"/>
</dbReference>
<reference evidence="3 4" key="1">
    <citation type="submission" date="2019-03" db="EMBL/GenBank/DDBJ databases">
        <title>Genomic Encyclopedia of Type Strains, Phase IV (KMG-IV): sequencing the most valuable type-strain genomes for metagenomic binning, comparative biology and taxonomic classification.</title>
        <authorList>
            <person name="Goeker M."/>
        </authorList>
    </citation>
    <scope>NUCLEOTIDE SEQUENCE [LARGE SCALE GENOMIC DNA]</scope>
    <source>
        <strain evidence="3 4">DSM 46770</strain>
    </source>
</reference>
<dbReference type="Pfam" id="PF13091">
    <property type="entry name" value="PLDc_2"/>
    <property type="match status" value="1"/>
</dbReference>
<feature type="domain" description="Helicase C-terminal" evidence="2">
    <location>
        <begin position="539"/>
        <end position="695"/>
    </location>
</feature>
<dbReference type="GO" id="GO:0004386">
    <property type="term" value="F:helicase activity"/>
    <property type="evidence" value="ECO:0007669"/>
    <property type="project" value="UniProtKB-KW"/>
</dbReference>
<dbReference type="PROSITE" id="PS51194">
    <property type="entry name" value="HELICASE_CTER"/>
    <property type="match status" value="1"/>
</dbReference>
<dbReference type="InterPro" id="IPR027417">
    <property type="entry name" value="P-loop_NTPase"/>
</dbReference>
<dbReference type="AlphaFoldDB" id="A0A4R6V6G1"/>
<dbReference type="InterPro" id="IPR006935">
    <property type="entry name" value="Helicase/UvrB_N"/>
</dbReference>
<dbReference type="CDD" id="cd18799">
    <property type="entry name" value="SF2_C_EcoAI-like"/>
    <property type="match status" value="1"/>
</dbReference>
<dbReference type="Gene3D" id="3.40.50.300">
    <property type="entry name" value="P-loop containing nucleotide triphosphate hydrolases"/>
    <property type="match status" value="2"/>
</dbReference>
<accession>A0A4R6V6G1</accession>
<keyword evidence="3" id="KW-0347">Helicase</keyword>
<protein>
    <submittedName>
        <fullName evidence="3">Superfamily II DNA or RNA helicase</fullName>
    </submittedName>
</protein>
<dbReference type="RefSeq" id="WP_133739402.1">
    <property type="nucleotide sequence ID" value="NZ_SNYN01000001.1"/>
</dbReference>